<evidence type="ECO:0000256" key="1">
    <source>
        <dbReference type="SAM" id="Phobius"/>
    </source>
</evidence>
<feature type="transmembrane region" description="Helical" evidence="1">
    <location>
        <begin position="92"/>
        <end position="114"/>
    </location>
</feature>
<gene>
    <name evidence="3" type="ORF">J0695_01200</name>
</gene>
<organism evidence="3 4">
    <name type="scientific">Streptomyces beijiangensis</name>
    <dbReference type="NCBI Taxonomy" id="163361"/>
    <lineage>
        <taxon>Bacteria</taxon>
        <taxon>Bacillati</taxon>
        <taxon>Actinomycetota</taxon>
        <taxon>Actinomycetes</taxon>
        <taxon>Kitasatosporales</taxon>
        <taxon>Streptomycetaceae</taxon>
        <taxon>Streptomyces</taxon>
    </lineage>
</organism>
<dbReference type="GO" id="GO:0043164">
    <property type="term" value="P:Gram-negative-bacterium-type cell wall biogenesis"/>
    <property type="evidence" value="ECO:0007669"/>
    <property type="project" value="TreeGrafter"/>
</dbReference>
<sequence>MWGAAAVFLVLFAVGVWREPRRLRNAVLLGLALACVTLDVVGRLGEEHGRVVTIAAYVLLVLPVVSCVLLAGVLIANGCIIVRKEGRSLSHLLSLMAGIAMLTALALTWAAVVWQNRDLSVPAEMVLLVGGYLSFLFVCFLLYGFLYTRLPPRRDAAFVVVLGSGLIGGSRVSPLLAGRLDQGRRVFERLERSGRRPLLITSGGQGPDELLPEAEAMAGYLTRNGFPADRLRIEDRSRTTEENLRNSRALMQELRPEASCVIVTSNYHAFRAALMARKTGVQGTVVGARTAAYFWPSATLREFAALLSAHRTVNACVCAVLLLPPLAAWWRG</sequence>
<feature type="transmembrane region" description="Helical" evidence="1">
    <location>
        <begin position="54"/>
        <end position="80"/>
    </location>
</feature>
<dbReference type="PANTHER" id="PTHR30336:SF4">
    <property type="entry name" value="ENVELOPE BIOGENESIS FACTOR ELYC"/>
    <property type="match status" value="1"/>
</dbReference>
<evidence type="ECO:0000313" key="3">
    <source>
        <dbReference type="EMBL" id="MBO0510434.1"/>
    </source>
</evidence>
<reference evidence="3" key="1">
    <citation type="submission" date="2021-03" db="EMBL/GenBank/DDBJ databases">
        <title>Streptomyces poriferae sp. nov., a novel marine sponge-derived Actinobacteria species with anti-MRSA activity.</title>
        <authorList>
            <person name="Sandoval-Powers M."/>
            <person name="Kralova S."/>
            <person name="Nguyen G.-S."/>
            <person name="Fawwal D."/>
            <person name="Degnes K."/>
            <person name="Klinkenberg G."/>
            <person name="Sletta H."/>
            <person name="Wentzel A."/>
            <person name="Liles M.R."/>
        </authorList>
    </citation>
    <scope>NUCLEOTIDE SEQUENCE</scope>
    <source>
        <strain evidence="3">DSM 41794</strain>
    </source>
</reference>
<evidence type="ECO:0000313" key="4">
    <source>
        <dbReference type="Proteomes" id="UP000664167"/>
    </source>
</evidence>
<keyword evidence="1" id="KW-0472">Membrane</keyword>
<feature type="domain" description="DUF218" evidence="2">
    <location>
        <begin position="158"/>
        <end position="299"/>
    </location>
</feature>
<dbReference type="GO" id="GO:0000270">
    <property type="term" value="P:peptidoglycan metabolic process"/>
    <property type="evidence" value="ECO:0007669"/>
    <property type="project" value="TreeGrafter"/>
</dbReference>
<dbReference type="PANTHER" id="PTHR30336">
    <property type="entry name" value="INNER MEMBRANE PROTEIN, PROBABLE PERMEASE"/>
    <property type="match status" value="1"/>
</dbReference>
<dbReference type="InterPro" id="IPR003848">
    <property type="entry name" value="DUF218"/>
</dbReference>
<keyword evidence="1" id="KW-0812">Transmembrane</keyword>
<dbReference type="Pfam" id="PF02698">
    <property type="entry name" value="DUF218"/>
    <property type="match status" value="1"/>
</dbReference>
<dbReference type="InterPro" id="IPR014729">
    <property type="entry name" value="Rossmann-like_a/b/a_fold"/>
</dbReference>
<dbReference type="EMBL" id="JAFLRJ010000007">
    <property type="protein sequence ID" value="MBO0510434.1"/>
    <property type="molecule type" value="Genomic_DNA"/>
</dbReference>
<proteinExistence type="predicted"/>
<keyword evidence="4" id="KW-1185">Reference proteome</keyword>
<keyword evidence="1" id="KW-1133">Transmembrane helix</keyword>
<protein>
    <submittedName>
        <fullName evidence="3">YdcF family protein</fullName>
    </submittedName>
</protein>
<name>A0A939F2Y9_9ACTN</name>
<dbReference type="InterPro" id="IPR051599">
    <property type="entry name" value="Cell_Envelope_Assoc"/>
</dbReference>
<evidence type="ECO:0000259" key="2">
    <source>
        <dbReference type="Pfam" id="PF02698"/>
    </source>
</evidence>
<accession>A0A939F2Y9</accession>
<dbReference type="GO" id="GO:0005886">
    <property type="term" value="C:plasma membrane"/>
    <property type="evidence" value="ECO:0007669"/>
    <property type="project" value="TreeGrafter"/>
</dbReference>
<dbReference type="CDD" id="cd06259">
    <property type="entry name" value="YdcF-like"/>
    <property type="match status" value="1"/>
</dbReference>
<feature type="transmembrane region" description="Helical" evidence="1">
    <location>
        <begin position="126"/>
        <end position="146"/>
    </location>
</feature>
<dbReference type="AlphaFoldDB" id="A0A939F2Y9"/>
<dbReference type="Gene3D" id="3.40.50.620">
    <property type="entry name" value="HUPs"/>
    <property type="match status" value="1"/>
</dbReference>
<dbReference type="Proteomes" id="UP000664167">
    <property type="component" value="Unassembled WGS sequence"/>
</dbReference>
<comment type="caution">
    <text evidence="3">The sequence shown here is derived from an EMBL/GenBank/DDBJ whole genome shotgun (WGS) entry which is preliminary data.</text>
</comment>